<organism evidence="2 3">
    <name type="scientific">Kroppenstedtia pulmonis</name>
    <dbReference type="NCBI Taxonomy" id="1380685"/>
    <lineage>
        <taxon>Bacteria</taxon>
        <taxon>Bacillati</taxon>
        <taxon>Bacillota</taxon>
        <taxon>Bacilli</taxon>
        <taxon>Bacillales</taxon>
        <taxon>Thermoactinomycetaceae</taxon>
        <taxon>Kroppenstedtia</taxon>
    </lineage>
</organism>
<evidence type="ECO:0000313" key="3">
    <source>
        <dbReference type="Proteomes" id="UP000503088"/>
    </source>
</evidence>
<keyword evidence="3" id="KW-1185">Reference proteome</keyword>
<dbReference type="RefSeq" id="WP_173220014.1">
    <property type="nucleotide sequence ID" value="NZ_CP048104.1"/>
</dbReference>
<evidence type="ECO:0000256" key="1">
    <source>
        <dbReference type="SAM" id="Coils"/>
    </source>
</evidence>
<keyword evidence="1" id="KW-0175">Coiled coil</keyword>
<protein>
    <submittedName>
        <fullName evidence="2">Uncharacterized protein</fullName>
    </submittedName>
</protein>
<dbReference type="AlphaFoldDB" id="A0A7D4BGB9"/>
<evidence type="ECO:0000313" key="2">
    <source>
        <dbReference type="EMBL" id="QKG83375.1"/>
    </source>
</evidence>
<sequence>MNLDRFHLSHWKDLSFEERLKALQDLEHHYAKVQGRKPRDVEPEKMPGPDYMGYYDPSQDIIKINEDHIKQDDFHYCCVETVIHEGRHAYQEDAIVGIVSHPDTGEVQKWKENAIAYQQDDPYFMYRLQPLERDANDYANGQTYNLFEELEQKHGKNKGFKKYVKKYHIKDKEKAVQRAQESLGEQYIQRIDKYIHKEYVKRLENEQVHYKINGIEFNPDRSVKESVKGRTSIPGAHRNAQVLLNEAKEERQQAQSLVLMKNMERDGGKER</sequence>
<dbReference type="KEGG" id="kpul:GXN76_02075"/>
<gene>
    <name evidence="2" type="ORF">GXN76_02075</name>
</gene>
<dbReference type="Proteomes" id="UP000503088">
    <property type="component" value="Chromosome"/>
</dbReference>
<dbReference type="EMBL" id="CP048104">
    <property type="protein sequence ID" value="QKG83375.1"/>
    <property type="molecule type" value="Genomic_DNA"/>
</dbReference>
<accession>A0A7D4BGB9</accession>
<name>A0A7D4BGB9_9BACL</name>
<reference evidence="2 3" key="1">
    <citation type="submission" date="2020-01" db="EMBL/GenBank/DDBJ databases">
        <authorList>
            <person name="Gulvik C.A."/>
            <person name="Batra D.G."/>
        </authorList>
    </citation>
    <scope>NUCLEOTIDE SEQUENCE [LARGE SCALE GENOMIC DNA]</scope>
    <source>
        <strain evidence="2 3">W9323</strain>
    </source>
</reference>
<proteinExistence type="predicted"/>
<feature type="coiled-coil region" evidence="1">
    <location>
        <begin position="237"/>
        <end position="264"/>
    </location>
</feature>